<evidence type="ECO:0000259" key="4">
    <source>
        <dbReference type="Pfam" id="PF02638"/>
    </source>
</evidence>
<dbReference type="InterPro" id="IPR017853">
    <property type="entry name" value="GH"/>
</dbReference>
<dbReference type="Proteomes" id="UP000018168">
    <property type="component" value="Unassembled WGS sequence"/>
</dbReference>
<protein>
    <recommendedName>
        <fullName evidence="4">Glycosyl hydrolase-like 10 domain-containing protein</fullName>
    </recommendedName>
</protein>
<dbReference type="InterPro" id="IPR052177">
    <property type="entry name" value="Divisome_Glycosyl_Hydrolase"/>
</dbReference>
<feature type="chain" id="PRO_5039726435" description="Glycosyl hydrolase-like 10 domain-containing protein" evidence="3">
    <location>
        <begin position="23"/>
        <end position="436"/>
    </location>
</feature>
<organism evidence="5 6">
    <name type="scientific">[Clostridium] leptum CAG:27</name>
    <dbReference type="NCBI Taxonomy" id="1263068"/>
    <lineage>
        <taxon>Bacteria</taxon>
        <taxon>Bacillati</taxon>
        <taxon>Bacillota</taxon>
        <taxon>Clostridia</taxon>
        <taxon>Eubacteriales</taxon>
        <taxon>Oscillospiraceae</taxon>
        <taxon>Oscillospiraceae incertae sedis</taxon>
    </lineage>
</organism>
<sequence>MNMKKLAPTLLAILLLAGAVLAVHFFQKNSSSEKPAASGASQTASDQLVNTPAGEESQAEQPPGGQIVLEGEMRAVWVPYLSLDQSKIGQGQEAFQKAFDEIVSQAKEYGLNTLIVHVRPFGDAMYPSEIYPWSHLLTGTQGGDPGFDPLEYMVRKTHEAGMQFHAWLNPLRIQSKGTPSILAPDHLYTQWREDSDPNNDDWVVDWEEGKYFNPAYPEVREKIIEGIREIVENYPVDAIHFDDYFYPTSDGAFDEKAYQAYTESVGEGVPLTLPQWRIANINTLVSGVYSAIKSINPQVQFGISPQGNITNDLNMGADVETWASQKGYVDYLCPQIYVNFDHPLLPFNQTADQWRQMTTAEGVKLYIGLAVYKAGSEDADSGTWNGKTDILQREIEYSRNLGCDGIMLYSWDYMDTSQTQEEVANVIKIFQEGSGN</sequence>
<keyword evidence="1 3" id="KW-0732">Signal</keyword>
<feature type="domain" description="Glycosyl hydrolase-like 10" evidence="4">
    <location>
        <begin position="72"/>
        <end position="377"/>
    </location>
</feature>
<feature type="region of interest" description="Disordered" evidence="2">
    <location>
        <begin position="33"/>
        <end position="63"/>
    </location>
</feature>
<gene>
    <name evidence="5" type="ORF">BN578_00760</name>
</gene>
<evidence type="ECO:0000256" key="3">
    <source>
        <dbReference type="SAM" id="SignalP"/>
    </source>
</evidence>
<reference evidence="5" key="1">
    <citation type="submission" date="2012-11" db="EMBL/GenBank/DDBJ databases">
        <title>Dependencies among metagenomic species, viruses, plasmids and units of genetic variation.</title>
        <authorList>
            <person name="Nielsen H.B."/>
            <person name="Almeida M."/>
            <person name="Juncker A.S."/>
            <person name="Rasmussen S."/>
            <person name="Li J."/>
            <person name="Sunagawa S."/>
            <person name="Plichta D."/>
            <person name="Gautier L."/>
            <person name="Le Chatelier E."/>
            <person name="Peletier E."/>
            <person name="Bonde I."/>
            <person name="Nielsen T."/>
            <person name="Manichanh C."/>
            <person name="Arumugam M."/>
            <person name="Batto J."/>
            <person name="Santos M.B.Q.D."/>
            <person name="Blom N."/>
            <person name="Borruel N."/>
            <person name="Burgdorf K.S."/>
            <person name="Boumezbeur F."/>
            <person name="Casellas F."/>
            <person name="Dore J."/>
            <person name="Guarner F."/>
            <person name="Hansen T."/>
            <person name="Hildebrand F."/>
            <person name="Kaas R.S."/>
            <person name="Kennedy S."/>
            <person name="Kristiansen K."/>
            <person name="Kultima J.R."/>
            <person name="Leonard P."/>
            <person name="Levenez F."/>
            <person name="Lund O."/>
            <person name="Moumen B."/>
            <person name="Le Paslier D."/>
            <person name="Pons N."/>
            <person name="Pedersen O."/>
            <person name="Prifti E."/>
            <person name="Qin J."/>
            <person name="Raes J."/>
            <person name="Tap J."/>
            <person name="Tims S."/>
            <person name="Ussery D.W."/>
            <person name="Yamada T."/>
            <person name="MetaHit consortium"/>
            <person name="Renault P."/>
            <person name="Sicheritz-Ponten T."/>
            <person name="Bork P."/>
            <person name="Wang J."/>
            <person name="Brunak S."/>
            <person name="Ehrlich S.D."/>
        </authorList>
    </citation>
    <scope>NUCLEOTIDE SEQUENCE [LARGE SCALE GENOMIC DNA]</scope>
</reference>
<accession>R6NA58</accession>
<evidence type="ECO:0000313" key="5">
    <source>
        <dbReference type="EMBL" id="CDC05229.1"/>
    </source>
</evidence>
<evidence type="ECO:0000256" key="2">
    <source>
        <dbReference type="SAM" id="MobiDB-lite"/>
    </source>
</evidence>
<dbReference type="EMBL" id="CBEP010000099">
    <property type="protein sequence ID" value="CDC05229.1"/>
    <property type="molecule type" value="Genomic_DNA"/>
</dbReference>
<comment type="caution">
    <text evidence="5">The sequence shown here is derived from an EMBL/GenBank/DDBJ whole genome shotgun (WGS) entry which is preliminary data.</text>
</comment>
<dbReference type="SUPFAM" id="SSF51445">
    <property type="entry name" value="(Trans)glycosidases"/>
    <property type="match status" value="1"/>
</dbReference>
<feature type="compositionally biased region" description="Polar residues" evidence="2">
    <location>
        <begin position="33"/>
        <end position="50"/>
    </location>
</feature>
<evidence type="ECO:0000256" key="1">
    <source>
        <dbReference type="ARBA" id="ARBA00022729"/>
    </source>
</evidence>
<dbReference type="InterPro" id="IPR003790">
    <property type="entry name" value="GHL10"/>
</dbReference>
<dbReference type="Pfam" id="PF02638">
    <property type="entry name" value="GHL10"/>
    <property type="match status" value="1"/>
</dbReference>
<dbReference type="AlphaFoldDB" id="R6NA58"/>
<dbReference type="PANTHER" id="PTHR43405:SF1">
    <property type="entry name" value="GLYCOSYL HYDROLASE DIGH"/>
    <property type="match status" value="1"/>
</dbReference>
<dbReference type="PANTHER" id="PTHR43405">
    <property type="entry name" value="GLYCOSYL HYDROLASE DIGH"/>
    <property type="match status" value="1"/>
</dbReference>
<evidence type="ECO:0000313" key="6">
    <source>
        <dbReference type="Proteomes" id="UP000018168"/>
    </source>
</evidence>
<feature type="signal peptide" evidence="3">
    <location>
        <begin position="1"/>
        <end position="22"/>
    </location>
</feature>
<proteinExistence type="predicted"/>
<dbReference type="Gene3D" id="3.20.20.80">
    <property type="entry name" value="Glycosidases"/>
    <property type="match status" value="1"/>
</dbReference>
<name>R6NA58_9FIRM</name>